<protein>
    <recommendedName>
        <fullName evidence="4">RRM domain-containing protein</fullName>
    </recommendedName>
</protein>
<proteinExistence type="predicted"/>
<reference evidence="5" key="1">
    <citation type="submission" date="2022-01" db="EMBL/GenBank/DDBJ databases">
        <authorList>
            <person name="King R."/>
        </authorList>
    </citation>
    <scope>NUCLEOTIDE SEQUENCE</scope>
</reference>
<accession>A0A9P0IZQ0</accession>
<keyword evidence="6" id="KW-1185">Reference proteome</keyword>
<dbReference type="Gene3D" id="3.30.70.330">
    <property type="match status" value="1"/>
</dbReference>
<keyword evidence="1 2" id="KW-0694">RNA-binding</keyword>
<dbReference type="Proteomes" id="UP001153620">
    <property type="component" value="Chromosome 2"/>
</dbReference>
<organism evidence="5 6">
    <name type="scientific">Chironomus riparius</name>
    <dbReference type="NCBI Taxonomy" id="315576"/>
    <lineage>
        <taxon>Eukaryota</taxon>
        <taxon>Metazoa</taxon>
        <taxon>Ecdysozoa</taxon>
        <taxon>Arthropoda</taxon>
        <taxon>Hexapoda</taxon>
        <taxon>Insecta</taxon>
        <taxon>Pterygota</taxon>
        <taxon>Neoptera</taxon>
        <taxon>Endopterygota</taxon>
        <taxon>Diptera</taxon>
        <taxon>Nematocera</taxon>
        <taxon>Chironomoidea</taxon>
        <taxon>Chironomidae</taxon>
        <taxon>Chironominae</taxon>
        <taxon>Chironomus</taxon>
    </lineage>
</organism>
<feature type="compositionally biased region" description="Basic residues" evidence="3">
    <location>
        <begin position="188"/>
        <end position="198"/>
    </location>
</feature>
<evidence type="ECO:0000313" key="5">
    <source>
        <dbReference type="EMBL" id="CAH1721113.1"/>
    </source>
</evidence>
<dbReference type="OrthoDB" id="7733197at2759"/>
<dbReference type="InterPro" id="IPR035979">
    <property type="entry name" value="RBD_domain_sf"/>
</dbReference>
<sequence length="214" mass="25509">MKHEEKQESHEEYDENHEEYDENNDSNSSSRKRYYDSISDKRSASPERSRKRSRRDRSYSSTPSKSPDNSKRIRYYGTRENPNKSRVLGVFGLSSRTIEDDLADIFSRYGPIQNIRIVYDAKSGNSRGFGFVYFYYVNDATEARRDCNGMRLNGKRIRVDYSITKRAHTPTPGVYMGIRQSHNDDRRSKYRSHSYHRHRYDDRRSNRHSRSYSR</sequence>
<dbReference type="SUPFAM" id="SSF54928">
    <property type="entry name" value="RNA-binding domain, RBD"/>
    <property type="match status" value="1"/>
</dbReference>
<evidence type="ECO:0000256" key="1">
    <source>
        <dbReference type="ARBA" id="ARBA00022884"/>
    </source>
</evidence>
<name>A0A9P0IZQ0_9DIPT</name>
<feature type="domain" description="RRM" evidence="4">
    <location>
        <begin position="86"/>
        <end position="164"/>
    </location>
</feature>
<dbReference type="CDD" id="cd12363">
    <property type="entry name" value="RRM_TRA2"/>
    <property type="match status" value="1"/>
</dbReference>
<evidence type="ECO:0000259" key="4">
    <source>
        <dbReference type="PROSITE" id="PS50102"/>
    </source>
</evidence>
<feature type="compositionally biased region" description="Basic and acidic residues" evidence="3">
    <location>
        <begin position="33"/>
        <end position="48"/>
    </location>
</feature>
<feature type="region of interest" description="Disordered" evidence="3">
    <location>
        <begin position="170"/>
        <end position="214"/>
    </location>
</feature>
<reference evidence="5" key="2">
    <citation type="submission" date="2022-10" db="EMBL/GenBank/DDBJ databases">
        <authorList>
            <consortium name="ENA_rothamsted_submissions"/>
            <consortium name="culmorum"/>
            <person name="King R."/>
        </authorList>
    </citation>
    <scope>NUCLEOTIDE SEQUENCE</scope>
</reference>
<dbReference type="InterPro" id="IPR012677">
    <property type="entry name" value="Nucleotide-bd_a/b_plait_sf"/>
</dbReference>
<feature type="compositionally biased region" description="Acidic residues" evidence="3">
    <location>
        <begin position="11"/>
        <end position="24"/>
    </location>
</feature>
<dbReference type="PROSITE" id="PS50102">
    <property type="entry name" value="RRM"/>
    <property type="match status" value="1"/>
</dbReference>
<dbReference type="SMART" id="SM00360">
    <property type="entry name" value="RRM"/>
    <property type="match status" value="1"/>
</dbReference>
<gene>
    <name evidence="5" type="ORF">CHIRRI_LOCUS7804</name>
</gene>
<dbReference type="InterPro" id="IPR000504">
    <property type="entry name" value="RRM_dom"/>
</dbReference>
<dbReference type="GO" id="GO:0003723">
    <property type="term" value="F:RNA binding"/>
    <property type="evidence" value="ECO:0007669"/>
    <property type="project" value="UniProtKB-UniRule"/>
</dbReference>
<evidence type="ECO:0000256" key="2">
    <source>
        <dbReference type="PROSITE-ProRule" id="PRU00176"/>
    </source>
</evidence>
<dbReference type="Pfam" id="PF00076">
    <property type="entry name" value="RRM_1"/>
    <property type="match status" value="1"/>
</dbReference>
<dbReference type="InterPro" id="IPR050441">
    <property type="entry name" value="RBM"/>
</dbReference>
<feature type="compositionally biased region" description="Basic residues" evidence="3">
    <location>
        <begin position="205"/>
        <end position="214"/>
    </location>
</feature>
<evidence type="ECO:0000313" key="6">
    <source>
        <dbReference type="Proteomes" id="UP001153620"/>
    </source>
</evidence>
<feature type="compositionally biased region" description="Basic and acidic residues" evidence="3">
    <location>
        <begin position="1"/>
        <end position="10"/>
    </location>
</feature>
<evidence type="ECO:0000256" key="3">
    <source>
        <dbReference type="SAM" id="MobiDB-lite"/>
    </source>
</evidence>
<dbReference type="PANTHER" id="PTHR48034">
    <property type="entry name" value="TRANSFORMER-2 SEX-DETERMINING PROTEIN-RELATED"/>
    <property type="match status" value="1"/>
</dbReference>
<dbReference type="EMBL" id="OU895878">
    <property type="protein sequence ID" value="CAH1721113.1"/>
    <property type="molecule type" value="Genomic_DNA"/>
</dbReference>
<feature type="region of interest" description="Disordered" evidence="3">
    <location>
        <begin position="1"/>
        <end position="79"/>
    </location>
</feature>
<dbReference type="AlphaFoldDB" id="A0A9P0IZQ0"/>